<evidence type="ECO:0008006" key="3">
    <source>
        <dbReference type="Google" id="ProtNLM"/>
    </source>
</evidence>
<comment type="caution">
    <text evidence="1">The sequence shown here is derived from an EMBL/GenBank/DDBJ whole genome shotgun (WGS) entry which is preliminary data.</text>
</comment>
<evidence type="ECO:0000313" key="2">
    <source>
        <dbReference type="Proteomes" id="UP000323000"/>
    </source>
</evidence>
<keyword evidence="2" id="KW-1185">Reference proteome</keyword>
<dbReference type="AlphaFoldDB" id="A0A5C7IV31"/>
<dbReference type="OrthoDB" id="1827850at2759"/>
<dbReference type="Proteomes" id="UP000323000">
    <property type="component" value="Chromosome 1"/>
</dbReference>
<reference evidence="2" key="1">
    <citation type="journal article" date="2019" name="Gigascience">
        <title>De novo genome assembly of the endangered Acer yangbiense, a plant species with extremely small populations endemic to Yunnan Province, China.</title>
        <authorList>
            <person name="Yang J."/>
            <person name="Wariss H.M."/>
            <person name="Tao L."/>
            <person name="Zhang R."/>
            <person name="Yun Q."/>
            <person name="Hollingsworth P."/>
            <person name="Dao Z."/>
            <person name="Luo G."/>
            <person name="Guo H."/>
            <person name="Ma Y."/>
            <person name="Sun W."/>
        </authorList>
    </citation>
    <scope>NUCLEOTIDE SEQUENCE [LARGE SCALE GENOMIC DNA]</scope>
    <source>
        <strain evidence="2">cv. Malutang</strain>
    </source>
</reference>
<sequence>MDVDELERLCSALSIQELEGPVKSLDEGMKNRRERKLAFCLVGKVLTKVPVNKDAFIRVFNTIWKVHKIPPLCMSKEIGLFLGKLIGEVKEIDLATARKDNSWYLRIKVVVIISEPLIRSLRVDLMGTRKITTMLLHYERL</sequence>
<gene>
    <name evidence="1" type="ORF">EZV62_001710</name>
</gene>
<dbReference type="EMBL" id="VAHF01000001">
    <property type="protein sequence ID" value="TXG73131.1"/>
    <property type="molecule type" value="Genomic_DNA"/>
</dbReference>
<organism evidence="1 2">
    <name type="scientific">Acer yangbiense</name>
    <dbReference type="NCBI Taxonomy" id="1000413"/>
    <lineage>
        <taxon>Eukaryota</taxon>
        <taxon>Viridiplantae</taxon>
        <taxon>Streptophyta</taxon>
        <taxon>Embryophyta</taxon>
        <taxon>Tracheophyta</taxon>
        <taxon>Spermatophyta</taxon>
        <taxon>Magnoliopsida</taxon>
        <taxon>eudicotyledons</taxon>
        <taxon>Gunneridae</taxon>
        <taxon>Pentapetalae</taxon>
        <taxon>rosids</taxon>
        <taxon>malvids</taxon>
        <taxon>Sapindales</taxon>
        <taxon>Sapindaceae</taxon>
        <taxon>Hippocastanoideae</taxon>
        <taxon>Acereae</taxon>
        <taxon>Acer</taxon>
    </lineage>
</organism>
<proteinExistence type="predicted"/>
<accession>A0A5C7IV31</accession>
<evidence type="ECO:0000313" key="1">
    <source>
        <dbReference type="EMBL" id="TXG73131.1"/>
    </source>
</evidence>
<name>A0A5C7IV31_9ROSI</name>
<protein>
    <recommendedName>
        <fullName evidence="3">DUF4283 domain-containing protein</fullName>
    </recommendedName>
</protein>